<dbReference type="CDD" id="cd04301">
    <property type="entry name" value="NAT_SF"/>
    <property type="match status" value="1"/>
</dbReference>
<dbReference type="InterPro" id="IPR016181">
    <property type="entry name" value="Acyl_CoA_acyltransferase"/>
</dbReference>
<evidence type="ECO:0000259" key="1">
    <source>
        <dbReference type="PROSITE" id="PS51186"/>
    </source>
</evidence>
<proteinExistence type="predicted"/>
<evidence type="ECO:0000313" key="3">
    <source>
        <dbReference type="Proteomes" id="UP000233440"/>
    </source>
</evidence>
<feature type="domain" description="N-acetyltransferase" evidence="1">
    <location>
        <begin position="156"/>
        <end position="292"/>
    </location>
</feature>
<evidence type="ECO:0000313" key="2">
    <source>
        <dbReference type="EMBL" id="PKR83361.1"/>
    </source>
</evidence>
<dbReference type="InterPro" id="IPR000182">
    <property type="entry name" value="GNAT_dom"/>
</dbReference>
<dbReference type="OrthoDB" id="87299at2"/>
<dbReference type="PROSITE" id="PS51186">
    <property type="entry name" value="GNAT"/>
    <property type="match status" value="2"/>
</dbReference>
<dbReference type="PANTHER" id="PTHR47542">
    <property type="entry name" value="ACYL-COA N-ACYLTRANSFERASES (NAT) SUPERFAMILY PROTEIN"/>
    <property type="match status" value="1"/>
</dbReference>
<dbReference type="AlphaFoldDB" id="A0A2N3LFG9"/>
<dbReference type="PANTHER" id="PTHR47542:SF2">
    <property type="entry name" value="ACYL-COA N-ACYLTRANSFERASES (NAT) SUPERFAMILY PROTEIN"/>
    <property type="match status" value="1"/>
</dbReference>
<reference evidence="2 3" key="1">
    <citation type="submission" date="2017-11" db="EMBL/GenBank/DDBJ databases">
        <title>Bacillus camelliae sp. nov., isolated from pu'er tea.</title>
        <authorList>
            <person name="Niu L."/>
        </authorList>
    </citation>
    <scope>NUCLEOTIDE SEQUENCE [LARGE SCALE GENOMIC DNA]</scope>
    <source>
        <strain evidence="2 3">7578-1</strain>
    </source>
</reference>
<name>A0A2N3LFG9_9BACI</name>
<dbReference type="Gene3D" id="3.40.630.30">
    <property type="match status" value="2"/>
</dbReference>
<dbReference type="Pfam" id="PF00583">
    <property type="entry name" value="Acetyltransf_1"/>
    <property type="match status" value="1"/>
</dbReference>
<dbReference type="GO" id="GO:0016747">
    <property type="term" value="F:acyltransferase activity, transferring groups other than amino-acyl groups"/>
    <property type="evidence" value="ECO:0007669"/>
    <property type="project" value="InterPro"/>
</dbReference>
<keyword evidence="3" id="KW-1185">Reference proteome</keyword>
<dbReference type="Proteomes" id="UP000233440">
    <property type="component" value="Unassembled WGS sequence"/>
</dbReference>
<accession>A0A2N3LFG9</accession>
<keyword evidence="2" id="KW-0808">Transferase</keyword>
<dbReference type="SUPFAM" id="SSF55729">
    <property type="entry name" value="Acyl-CoA N-acyltransferases (Nat)"/>
    <property type="match status" value="2"/>
</dbReference>
<dbReference type="EMBL" id="PIQO01000019">
    <property type="protein sequence ID" value="PKR83361.1"/>
    <property type="molecule type" value="Genomic_DNA"/>
</dbReference>
<gene>
    <name evidence="2" type="ORF">CWO92_19475</name>
</gene>
<feature type="domain" description="N-acetyltransferase" evidence="1">
    <location>
        <begin position="3"/>
        <end position="159"/>
    </location>
</feature>
<protein>
    <submittedName>
        <fullName evidence="2">GNAT family N-acetyltransferase</fullName>
    </submittedName>
</protein>
<comment type="caution">
    <text evidence="2">The sequence shown here is derived from an EMBL/GenBank/DDBJ whole genome shotgun (WGS) entry which is preliminary data.</text>
</comment>
<sequence>MIMEIKRMDRNEVEDVARFISIMNKNAECHIGYCGTDKEEIQNVLTNELDIPYWESFLTAYKNDELIGVIGLDTDIENHSAEMWGPFITEKNWSISTDIWQRMLEHIPAAIEEIYMFPNKRNLNSIHFAEVQGFEMKNQQTILEIKKHKRNFYERETLIELPNEFRSDFIHLHQRAFPRSYYNGQQILDRLNNDRKVFITLEHNVFAGYIYVEANPEFGEASIEFFAVKEEFRRKGIGGRLLNIALQWLFSYENIQEIGLCVNSINEGAILLYQKAGFEHVHDLCFFSKNLK</sequence>
<organism evidence="2 3">
    <name type="scientific">Heyndrickxia camelliae</name>
    <dbReference type="NCBI Taxonomy" id="1707093"/>
    <lineage>
        <taxon>Bacteria</taxon>
        <taxon>Bacillati</taxon>
        <taxon>Bacillota</taxon>
        <taxon>Bacilli</taxon>
        <taxon>Bacillales</taxon>
        <taxon>Bacillaceae</taxon>
        <taxon>Heyndrickxia</taxon>
    </lineage>
</organism>